<keyword evidence="1" id="KW-0175">Coiled coil</keyword>
<feature type="transmembrane region" description="Helical" evidence="2">
    <location>
        <begin position="379"/>
        <end position="399"/>
    </location>
</feature>
<protein>
    <recommendedName>
        <fullName evidence="3">HD/PDEase domain-containing protein</fullName>
    </recommendedName>
</protein>
<evidence type="ECO:0000313" key="4">
    <source>
        <dbReference type="EMBL" id="SDI34083.1"/>
    </source>
</evidence>
<reference evidence="4 5" key="1">
    <citation type="submission" date="2016-10" db="EMBL/GenBank/DDBJ databases">
        <authorList>
            <person name="de Groot N.N."/>
        </authorList>
    </citation>
    <scope>NUCLEOTIDE SEQUENCE [LARGE SCALE GENOMIC DNA]</scope>
    <source>
        <strain evidence="4 5">DSM 21771</strain>
    </source>
</reference>
<proteinExistence type="predicted"/>
<dbReference type="InterPro" id="IPR011624">
    <property type="entry name" value="Metal-dep_PHydrolase_7TM_extra"/>
</dbReference>
<accession>A0A1G8JSK7</accession>
<feature type="coiled-coil region" evidence="1">
    <location>
        <begin position="111"/>
        <end position="138"/>
    </location>
</feature>
<dbReference type="InterPro" id="IPR006675">
    <property type="entry name" value="HDIG_dom"/>
</dbReference>
<dbReference type="CDD" id="cd00077">
    <property type="entry name" value="HDc"/>
    <property type="match status" value="1"/>
</dbReference>
<feature type="transmembrane region" description="Helical" evidence="2">
    <location>
        <begin position="21"/>
        <end position="38"/>
    </location>
</feature>
<dbReference type="Pfam" id="PF07698">
    <property type="entry name" value="7TM-7TMR_HD"/>
    <property type="match status" value="1"/>
</dbReference>
<dbReference type="OrthoDB" id="9806952at2"/>
<keyword evidence="5" id="KW-1185">Reference proteome</keyword>
<dbReference type="PANTHER" id="PTHR36442">
    <property type="entry name" value="CYCLIC-DI-AMP PHOSPHODIESTERASE PGPH"/>
    <property type="match status" value="1"/>
</dbReference>
<dbReference type="Pfam" id="PF07697">
    <property type="entry name" value="7TMR-HDED"/>
    <property type="match status" value="1"/>
</dbReference>
<dbReference type="SUPFAM" id="SSF109604">
    <property type="entry name" value="HD-domain/PDEase-like"/>
    <property type="match status" value="1"/>
</dbReference>
<dbReference type="SMART" id="SM00471">
    <property type="entry name" value="HDc"/>
    <property type="match status" value="1"/>
</dbReference>
<feature type="domain" description="HD/PDEase" evidence="3">
    <location>
        <begin position="493"/>
        <end position="648"/>
    </location>
</feature>
<name>A0A1G8JSK7_9BACI</name>
<dbReference type="AlphaFoldDB" id="A0A1G8JSK7"/>
<dbReference type="NCBIfam" id="TIGR00277">
    <property type="entry name" value="HDIG"/>
    <property type="match status" value="1"/>
</dbReference>
<evidence type="ECO:0000256" key="1">
    <source>
        <dbReference type="SAM" id="Coils"/>
    </source>
</evidence>
<dbReference type="InterPro" id="IPR011621">
    <property type="entry name" value="Metal-dep_PHydrolase_7TM_intra"/>
</dbReference>
<keyword evidence="2" id="KW-0812">Transmembrane</keyword>
<dbReference type="InterPro" id="IPR006674">
    <property type="entry name" value="HD_domain"/>
</dbReference>
<keyword evidence="2" id="KW-0472">Membrane</keyword>
<dbReference type="InterPro" id="IPR003607">
    <property type="entry name" value="HD/PDEase_dom"/>
</dbReference>
<feature type="transmembrane region" description="Helical" evidence="2">
    <location>
        <begin position="441"/>
        <end position="464"/>
    </location>
</feature>
<sequence>MTENNNEKQRKRRTFGTRQRTVRLGLFLLLGLLLYASMVTNVQPELLNVSHSEPAPEDIRSPITVEHESETAAREQEALEDVEPVYVHHQDYGQMQSERINAIFNITADVQADIDDEAEDMEGAAEELQEALEQDVDETISADALETLLTVSEDQLTIGRDAARNAVHEVMDEEIAVDDVPAAEEEVEERISRSMGSAQLQAATSEIAARMVTANYLYDNEATAEQREAVLDDVEPVLIQEGELLAREGEIITNDIYEQISLTGLLDEGLSPLPYVGLLIFVGLIVGMIAFYSAQTSSPLRDSNRSLFLYVLVFFIMLAVMKVMSVLNLLDLEGLLWLTPVALGGMLLAQLLSYRVALYSGVLFALAGGVIFNDDASGIFHATFMIYALFSGMAGVFFIGKTPRVAKVLQSGVFIAVTNALTITAFYLLSNAPLAWDSYGLDVSFAVGSGFLAAVLTLGLMPFFETGFNILTKTKLIELANANQPLLRKILLEAPGTYHHSVMVANLSEAACEAIGTNGLLARVGAYYHDLGKTKRPLYFIENQLQMTNPHEKLSPDMSKQIIIEHPYDGARILQEDNFPKPIVDIAKQHHGTALLKYFYHKAKEEGMNPKEEDYRYPGPKAQFKESAVVGIADGVEAAVRSMDAPTTAKIETLVNEIIRERFVDGQFSECDLTMKELSIVANTMCETLKGTFHSRIEYPDHKDEKEKTANGSRH</sequence>
<evidence type="ECO:0000256" key="2">
    <source>
        <dbReference type="SAM" id="Phobius"/>
    </source>
</evidence>
<dbReference type="InterPro" id="IPR052722">
    <property type="entry name" value="PgpH_phosphodiesterase"/>
</dbReference>
<dbReference type="Proteomes" id="UP000198853">
    <property type="component" value="Unassembled WGS sequence"/>
</dbReference>
<dbReference type="Pfam" id="PF01966">
    <property type="entry name" value="HD"/>
    <property type="match status" value="1"/>
</dbReference>
<dbReference type="PANTHER" id="PTHR36442:SF1">
    <property type="entry name" value="CYCLIC-DI-AMP PHOSPHODIESTERASE PGPH"/>
    <property type="match status" value="1"/>
</dbReference>
<feature type="transmembrane region" description="Helical" evidence="2">
    <location>
        <begin position="334"/>
        <end position="349"/>
    </location>
</feature>
<dbReference type="Gene3D" id="1.10.3210.10">
    <property type="entry name" value="Hypothetical protein af1432"/>
    <property type="match status" value="1"/>
</dbReference>
<feature type="transmembrane region" description="Helical" evidence="2">
    <location>
        <begin position="411"/>
        <end position="429"/>
    </location>
</feature>
<gene>
    <name evidence="4" type="ORF">SAMN04488123_101370</name>
</gene>
<feature type="transmembrane region" description="Helical" evidence="2">
    <location>
        <begin position="307"/>
        <end position="328"/>
    </location>
</feature>
<organism evidence="4 5">
    <name type="scientific">Natribacillus halophilus</name>
    <dbReference type="NCBI Taxonomy" id="549003"/>
    <lineage>
        <taxon>Bacteria</taxon>
        <taxon>Bacillati</taxon>
        <taxon>Bacillota</taxon>
        <taxon>Bacilli</taxon>
        <taxon>Bacillales</taxon>
        <taxon>Bacillaceae</taxon>
        <taxon>Natribacillus</taxon>
    </lineage>
</organism>
<feature type="transmembrane region" description="Helical" evidence="2">
    <location>
        <begin position="356"/>
        <end position="373"/>
    </location>
</feature>
<feature type="transmembrane region" description="Helical" evidence="2">
    <location>
        <begin position="275"/>
        <end position="295"/>
    </location>
</feature>
<evidence type="ECO:0000313" key="5">
    <source>
        <dbReference type="Proteomes" id="UP000198853"/>
    </source>
</evidence>
<evidence type="ECO:0000259" key="3">
    <source>
        <dbReference type="SMART" id="SM00471"/>
    </source>
</evidence>
<dbReference type="RefSeq" id="WP_090395828.1">
    <property type="nucleotide sequence ID" value="NZ_FNEN01000001.1"/>
</dbReference>
<keyword evidence="2" id="KW-1133">Transmembrane helix</keyword>
<dbReference type="EMBL" id="FNEN01000001">
    <property type="protein sequence ID" value="SDI34083.1"/>
    <property type="molecule type" value="Genomic_DNA"/>
</dbReference>